<dbReference type="EMBL" id="NJHN03000058">
    <property type="protein sequence ID" value="KAH9419646.1"/>
    <property type="molecule type" value="Genomic_DNA"/>
</dbReference>
<protein>
    <submittedName>
        <fullName evidence="1">Uncharacterized protein</fullName>
    </submittedName>
</protein>
<accession>A0ABQ8JAM6</accession>
<keyword evidence="2" id="KW-1185">Reference proteome</keyword>
<dbReference type="Proteomes" id="UP000887458">
    <property type="component" value="Unassembled WGS sequence"/>
</dbReference>
<evidence type="ECO:0000313" key="1">
    <source>
        <dbReference type="EMBL" id="KAH9419646.1"/>
    </source>
</evidence>
<comment type="caution">
    <text evidence="1">The sequence shown here is derived from an EMBL/GenBank/DDBJ whole genome shotgun (WGS) entry which is preliminary data.</text>
</comment>
<name>A0ABQ8JAM6_DERPT</name>
<reference evidence="1 2" key="1">
    <citation type="journal article" date="2018" name="J. Allergy Clin. Immunol.">
        <title>High-quality assembly of Dermatophagoides pteronyssinus genome and transcriptome reveals a wide range of novel allergens.</title>
        <authorList>
            <person name="Liu X.Y."/>
            <person name="Yang K.Y."/>
            <person name="Wang M.Q."/>
            <person name="Kwok J.S."/>
            <person name="Zeng X."/>
            <person name="Yang Z."/>
            <person name="Xiao X.J."/>
            <person name="Lau C.P."/>
            <person name="Li Y."/>
            <person name="Huang Z.M."/>
            <person name="Ba J.G."/>
            <person name="Yim A.K."/>
            <person name="Ouyang C.Y."/>
            <person name="Ngai S.M."/>
            <person name="Chan T.F."/>
            <person name="Leung E.L."/>
            <person name="Liu L."/>
            <person name="Liu Z.G."/>
            <person name="Tsui S.K."/>
        </authorList>
    </citation>
    <scope>NUCLEOTIDE SEQUENCE [LARGE SCALE GENOMIC DNA]</scope>
    <source>
        <strain evidence="1">Derp</strain>
    </source>
</reference>
<proteinExistence type="predicted"/>
<gene>
    <name evidence="1" type="ORF">DERP_009704</name>
</gene>
<organism evidence="1 2">
    <name type="scientific">Dermatophagoides pteronyssinus</name>
    <name type="common">European house dust mite</name>
    <dbReference type="NCBI Taxonomy" id="6956"/>
    <lineage>
        <taxon>Eukaryota</taxon>
        <taxon>Metazoa</taxon>
        <taxon>Ecdysozoa</taxon>
        <taxon>Arthropoda</taxon>
        <taxon>Chelicerata</taxon>
        <taxon>Arachnida</taxon>
        <taxon>Acari</taxon>
        <taxon>Acariformes</taxon>
        <taxon>Sarcoptiformes</taxon>
        <taxon>Astigmata</taxon>
        <taxon>Psoroptidia</taxon>
        <taxon>Analgoidea</taxon>
        <taxon>Pyroglyphidae</taxon>
        <taxon>Dermatophagoidinae</taxon>
        <taxon>Dermatophagoides</taxon>
    </lineage>
</organism>
<reference evidence="1 2" key="2">
    <citation type="journal article" date="2022" name="Mol. Biol. Evol.">
        <title>Comparative Genomics Reveals Insights into the Divergent Evolution of Astigmatic Mites and Household Pest Adaptations.</title>
        <authorList>
            <person name="Xiong Q."/>
            <person name="Wan A.T."/>
            <person name="Liu X."/>
            <person name="Fung C.S."/>
            <person name="Xiao X."/>
            <person name="Malainual N."/>
            <person name="Hou J."/>
            <person name="Wang L."/>
            <person name="Wang M."/>
            <person name="Yang K.Y."/>
            <person name="Cui Y."/>
            <person name="Leung E.L."/>
            <person name="Nong W."/>
            <person name="Shin S.K."/>
            <person name="Au S.W."/>
            <person name="Jeong K.Y."/>
            <person name="Chew F.T."/>
            <person name="Hui J.H."/>
            <person name="Leung T.F."/>
            <person name="Tungtrongchitr A."/>
            <person name="Zhong N."/>
            <person name="Liu Z."/>
            <person name="Tsui S.K."/>
        </authorList>
    </citation>
    <scope>NUCLEOTIDE SEQUENCE [LARGE SCALE GENOMIC DNA]</scope>
    <source>
        <strain evidence="1">Derp</strain>
    </source>
</reference>
<sequence>MNTAFLLERISRLIKTLKSNKFLPFDANLKVLKSVDTGISFEYAKKKLTRQVTRYDNDDAVY</sequence>
<evidence type="ECO:0000313" key="2">
    <source>
        <dbReference type="Proteomes" id="UP000887458"/>
    </source>
</evidence>